<evidence type="ECO:0000313" key="4">
    <source>
        <dbReference type="EMBL" id="KAL1631051.1"/>
    </source>
</evidence>
<keyword evidence="2" id="KW-0812">Transmembrane</keyword>
<feature type="transmembrane region" description="Helical" evidence="2">
    <location>
        <begin position="699"/>
        <end position="721"/>
    </location>
</feature>
<feature type="compositionally biased region" description="Low complexity" evidence="1">
    <location>
        <begin position="608"/>
        <end position="622"/>
    </location>
</feature>
<dbReference type="PANTHER" id="PTHR37019">
    <property type="entry name" value="CHROMOSOME 1, WHOLE GENOME SHOTGUN SEQUENCE"/>
    <property type="match status" value="1"/>
</dbReference>
<feature type="transmembrane region" description="Helical" evidence="2">
    <location>
        <begin position="29"/>
        <end position="51"/>
    </location>
</feature>
<keyword evidence="2" id="KW-1133">Transmembrane helix</keyword>
<proteinExistence type="predicted"/>
<reference evidence="4 5" key="1">
    <citation type="submission" date="2024-02" db="EMBL/GenBank/DDBJ databases">
        <title>De novo assembly and annotation of 12 fungi associated with fruit tree decline syndrome in Ontario, Canada.</title>
        <authorList>
            <person name="Sulman M."/>
            <person name="Ellouze W."/>
            <person name="Ilyukhin E."/>
        </authorList>
    </citation>
    <scope>NUCLEOTIDE SEQUENCE [LARGE SCALE GENOMIC DNA]</scope>
    <source>
        <strain evidence="4 5">M1-105</strain>
    </source>
</reference>
<feature type="region of interest" description="Disordered" evidence="1">
    <location>
        <begin position="608"/>
        <end position="640"/>
    </location>
</feature>
<dbReference type="EMBL" id="JAJVDC020000042">
    <property type="protein sequence ID" value="KAL1631051.1"/>
    <property type="molecule type" value="Genomic_DNA"/>
</dbReference>
<evidence type="ECO:0000313" key="5">
    <source>
        <dbReference type="Proteomes" id="UP001521116"/>
    </source>
</evidence>
<feature type="transmembrane region" description="Helical" evidence="2">
    <location>
        <begin position="648"/>
        <end position="670"/>
    </location>
</feature>
<dbReference type="Proteomes" id="UP001521116">
    <property type="component" value="Unassembled WGS sequence"/>
</dbReference>
<feature type="transmembrane region" description="Helical" evidence="2">
    <location>
        <begin position="479"/>
        <end position="497"/>
    </location>
</feature>
<feature type="domain" description="DUF7704" evidence="3">
    <location>
        <begin position="646"/>
        <end position="793"/>
    </location>
</feature>
<accession>A0ABR3SVV0</accession>
<gene>
    <name evidence="4" type="ORF">SLS56_004574</name>
</gene>
<comment type="caution">
    <text evidence="4">The sequence shown here is derived from an EMBL/GenBank/DDBJ whole genome shotgun (WGS) entry which is preliminary data.</text>
</comment>
<dbReference type="InterPro" id="IPR056121">
    <property type="entry name" value="DUF7704"/>
</dbReference>
<organism evidence="4 5">
    <name type="scientific">Neofusicoccum ribis</name>
    <dbReference type="NCBI Taxonomy" id="45134"/>
    <lineage>
        <taxon>Eukaryota</taxon>
        <taxon>Fungi</taxon>
        <taxon>Dikarya</taxon>
        <taxon>Ascomycota</taxon>
        <taxon>Pezizomycotina</taxon>
        <taxon>Dothideomycetes</taxon>
        <taxon>Dothideomycetes incertae sedis</taxon>
        <taxon>Botryosphaeriales</taxon>
        <taxon>Botryosphaeriaceae</taxon>
        <taxon>Neofusicoccum</taxon>
    </lineage>
</organism>
<feature type="region of interest" description="Disordered" evidence="1">
    <location>
        <begin position="1"/>
        <end position="20"/>
    </location>
</feature>
<dbReference type="PANTHER" id="PTHR37019:SF1">
    <property type="entry name" value="EXPERA DOMAIN-CONTAINING PROTEIN"/>
    <property type="match status" value="1"/>
</dbReference>
<protein>
    <recommendedName>
        <fullName evidence="3">DUF7704 domain-containing protein</fullName>
    </recommendedName>
</protein>
<sequence length="795" mass="88159">MQDLHQDQSEPRRPEDGPAPPGMFRGVRAWYFFPLHAIFVIGFGLVALLVLDGKTFPTSSDAPLGTTISHIFRGKLRQADVTTLISAALVLVRLTLNVCSGTAAQRSIFILLEKCGITLQEIERIFAFEQGPLGTNGFKVGTIILLLLLVPAQLSAPLAQGAVSWEPELSLKPADYNVTLNVAGAGDAFAEFKEPISEYRDFSTHRASGLAVIHRFGPDFYSVTDAERKVPSRRWVPALREHELSNHTKGYQALPDNTTVFNTTLPFFRMSNFTWIDYDDSLHHYLENNNSLFNVTTNDNPILTSLLGNAVILRDSPMESWISEWPKASLIANSTFKIAVLAERVGGQDSSDTCTGQSVKFEVSVTAGTTQCYDCSIIAPGVVERPGNATFDFAVSEDPLLDIIMGMLPETMLGIVTANATYSPTWENLPGYLAGAFSAAYQASWNDLTDRLTVGTTTSNISLPSYPLRADVDAQRIKTWMAFHLLVILSGIILALLQSRCHQPAVIDFAAACLLTDPSSVIRSSDASDARTTARISSKQSERIGKLLLREEGPSDLSTRYRVLKRKKNGGQEQQLRSRRAFSKRESWSDLSLLSSRSTLYDRVPSAQSSAQSWQQPSPYSSGFAPPTTMAPKSKPRASRPGGPTIPLIYRVFFTWLEPIFALNGAYIYFFEPTKTLQIVTPPPMHDRTLTQTPIETMLLWQVGSLYILFALVELVLLRYVGTERRDVWRVVMGAVLLSSDWGHMWALKLIADASGTPAAWWDPRVWTRWQDWGNQGLTWFGMLLRVAFLLGIGF</sequence>
<keyword evidence="5" id="KW-1185">Reference proteome</keyword>
<name>A0ABR3SVV0_9PEZI</name>
<feature type="compositionally biased region" description="Basic and acidic residues" evidence="1">
    <location>
        <begin position="1"/>
        <end position="16"/>
    </location>
</feature>
<dbReference type="Pfam" id="PF24803">
    <property type="entry name" value="DUF7704"/>
    <property type="match status" value="1"/>
</dbReference>
<evidence type="ECO:0000256" key="1">
    <source>
        <dbReference type="SAM" id="MobiDB-lite"/>
    </source>
</evidence>
<evidence type="ECO:0000259" key="3">
    <source>
        <dbReference type="Pfam" id="PF24803"/>
    </source>
</evidence>
<keyword evidence="2" id="KW-0472">Membrane</keyword>
<evidence type="ECO:0000256" key="2">
    <source>
        <dbReference type="SAM" id="Phobius"/>
    </source>
</evidence>